<feature type="compositionally biased region" description="Basic and acidic residues" evidence="11">
    <location>
        <begin position="70"/>
        <end position="84"/>
    </location>
</feature>
<comment type="similarity">
    <text evidence="2 10">Belongs to the TonB family.</text>
</comment>
<dbReference type="NCBIfam" id="TIGR01352">
    <property type="entry name" value="tonB_Cterm"/>
    <property type="match status" value="1"/>
</dbReference>
<dbReference type="PANTHER" id="PTHR33446:SF14">
    <property type="entry name" value="PROTEIN TONB"/>
    <property type="match status" value="1"/>
</dbReference>
<evidence type="ECO:0000256" key="9">
    <source>
        <dbReference type="ARBA" id="ARBA00023136"/>
    </source>
</evidence>
<organism evidence="13 14">
    <name type="scientific">Photobacterium frigidiphilum</name>
    <dbReference type="NCBI Taxonomy" id="264736"/>
    <lineage>
        <taxon>Bacteria</taxon>
        <taxon>Pseudomonadati</taxon>
        <taxon>Pseudomonadota</taxon>
        <taxon>Gammaproteobacteria</taxon>
        <taxon>Vibrionales</taxon>
        <taxon>Vibrionaceae</taxon>
        <taxon>Photobacterium</taxon>
    </lineage>
</organism>
<dbReference type="OrthoDB" id="1628901at2"/>
<dbReference type="Proteomes" id="UP000240987">
    <property type="component" value="Unassembled WGS sequence"/>
</dbReference>
<dbReference type="InterPro" id="IPR003538">
    <property type="entry name" value="TonB"/>
</dbReference>
<keyword evidence="3 10" id="KW-0813">Transport</keyword>
<keyword evidence="10" id="KW-0735">Signal-anchor</keyword>
<evidence type="ECO:0000256" key="1">
    <source>
        <dbReference type="ARBA" id="ARBA00004383"/>
    </source>
</evidence>
<comment type="caution">
    <text evidence="13">The sequence shown here is derived from an EMBL/GenBank/DDBJ whole genome shotgun (WGS) entry which is preliminary data.</text>
</comment>
<keyword evidence="6 10" id="KW-0812">Transmembrane</keyword>
<evidence type="ECO:0000256" key="11">
    <source>
        <dbReference type="SAM" id="MobiDB-lite"/>
    </source>
</evidence>
<evidence type="ECO:0000313" key="13">
    <source>
        <dbReference type="EMBL" id="PSU49207.1"/>
    </source>
</evidence>
<keyword evidence="9 10" id="KW-0472">Membrane</keyword>
<dbReference type="EMBL" id="PYMJ01000007">
    <property type="protein sequence ID" value="PSU49207.1"/>
    <property type="molecule type" value="Genomic_DNA"/>
</dbReference>
<keyword evidence="5 10" id="KW-0997">Cell inner membrane</keyword>
<dbReference type="GO" id="GO:0015891">
    <property type="term" value="P:siderophore transport"/>
    <property type="evidence" value="ECO:0007669"/>
    <property type="project" value="InterPro"/>
</dbReference>
<feature type="domain" description="TonB C-terminal" evidence="12">
    <location>
        <begin position="131"/>
        <end position="223"/>
    </location>
</feature>
<dbReference type="AlphaFoldDB" id="A0A2T3JJP0"/>
<evidence type="ECO:0000256" key="7">
    <source>
        <dbReference type="ARBA" id="ARBA00022927"/>
    </source>
</evidence>
<dbReference type="GO" id="GO:0005886">
    <property type="term" value="C:plasma membrane"/>
    <property type="evidence" value="ECO:0007669"/>
    <property type="project" value="UniProtKB-SubCell"/>
</dbReference>
<dbReference type="PROSITE" id="PS52015">
    <property type="entry name" value="TONB_CTD"/>
    <property type="match status" value="1"/>
</dbReference>
<evidence type="ECO:0000256" key="10">
    <source>
        <dbReference type="RuleBase" id="RU362123"/>
    </source>
</evidence>
<gene>
    <name evidence="13" type="ORF">C9J12_09495</name>
</gene>
<feature type="compositionally biased region" description="Polar residues" evidence="11">
    <location>
        <begin position="94"/>
        <end position="104"/>
    </location>
</feature>
<feature type="transmembrane region" description="Helical" evidence="10">
    <location>
        <begin position="20"/>
        <end position="44"/>
    </location>
</feature>
<name>A0A2T3JJP0_9GAMM</name>
<dbReference type="InterPro" id="IPR051045">
    <property type="entry name" value="TonB-dependent_transducer"/>
</dbReference>
<protein>
    <recommendedName>
        <fullName evidence="10">Protein TonB</fullName>
    </recommendedName>
</protein>
<evidence type="ECO:0000256" key="6">
    <source>
        <dbReference type="ARBA" id="ARBA00022692"/>
    </source>
</evidence>
<evidence type="ECO:0000256" key="3">
    <source>
        <dbReference type="ARBA" id="ARBA00022448"/>
    </source>
</evidence>
<dbReference type="Pfam" id="PF03544">
    <property type="entry name" value="TonB_C"/>
    <property type="match status" value="1"/>
</dbReference>
<feature type="region of interest" description="Disordered" evidence="11">
    <location>
        <begin position="70"/>
        <end position="104"/>
    </location>
</feature>
<dbReference type="RefSeq" id="WP_107242482.1">
    <property type="nucleotide sequence ID" value="NZ_PYMJ01000007.1"/>
</dbReference>
<evidence type="ECO:0000256" key="8">
    <source>
        <dbReference type="ARBA" id="ARBA00022989"/>
    </source>
</evidence>
<keyword evidence="7 10" id="KW-0653">Protein transport</keyword>
<dbReference type="GO" id="GO:0031992">
    <property type="term" value="F:energy transducer activity"/>
    <property type="evidence" value="ECO:0007669"/>
    <property type="project" value="InterPro"/>
</dbReference>
<comment type="function">
    <text evidence="10">Interacts with outer membrane receptor proteins that carry out high-affinity binding and energy dependent uptake into the periplasmic space of specific substrates. It could act to transduce energy from the cytoplasmic membrane to specific energy-requiring processes in the outer membrane, resulting in the release into the periplasm of ligands bound by these outer membrane proteins.</text>
</comment>
<evidence type="ECO:0000313" key="14">
    <source>
        <dbReference type="Proteomes" id="UP000240987"/>
    </source>
</evidence>
<dbReference type="GO" id="GO:0030288">
    <property type="term" value="C:outer membrane-bounded periplasmic space"/>
    <property type="evidence" value="ECO:0007669"/>
    <property type="project" value="InterPro"/>
</dbReference>
<reference evidence="13 14" key="1">
    <citation type="submission" date="2018-01" db="EMBL/GenBank/DDBJ databases">
        <title>Whole genome sequencing of Histamine producing bacteria.</title>
        <authorList>
            <person name="Butler K."/>
        </authorList>
    </citation>
    <scope>NUCLEOTIDE SEQUENCE [LARGE SCALE GENOMIC DNA]</scope>
    <source>
        <strain evidence="13 14">JCM 12947</strain>
    </source>
</reference>
<dbReference type="InterPro" id="IPR006260">
    <property type="entry name" value="TonB/TolA_C"/>
</dbReference>
<dbReference type="PRINTS" id="PR01374">
    <property type="entry name" value="TONBPROTEIN"/>
</dbReference>
<evidence type="ECO:0000256" key="5">
    <source>
        <dbReference type="ARBA" id="ARBA00022519"/>
    </source>
</evidence>
<dbReference type="FunFam" id="3.30.1150.10:FF:000006">
    <property type="entry name" value="Protein TonB"/>
    <property type="match status" value="1"/>
</dbReference>
<proteinExistence type="inferred from homology"/>
<dbReference type="Gene3D" id="3.30.1150.10">
    <property type="match status" value="1"/>
</dbReference>
<dbReference type="SUPFAM" id="SSF74653">
    <property type="entry name" value="TolA/TonB C-terminal domain"/>
    <property type="match status" value="1"/>
</dbReference>
<dbReference type="GO" id="GO:0055085">
    <property type="term" value="P:transmembrane transport"/>
    <property type="evidence" value="ECO:0007669"/>
    <property type="project" value="InterPro"/>
</dbReference>
<evidence type="ECO:0000256" key="2">
    <source>
        <dbReference type="ARBA" id="ARBA00006555"/>
    </source>
</evidence>
<evidence type="ECO:0000256" key="4">
    <source>
        <dbReference type="ARBA" id="ARBA00022475"/>
    </source>
</evidence>
<keyword evidence="4 10" id="KW-1003">Cell membrane</keyword>
<dbReference type="GO" id="GO:0015031">
    <property type="term" value="P:protein transport"/>
    <property type="evidence" value="ECO:0007669"/>
    <property type="project" value="UniProtKB-UniRule"/>
</dbReference>
<dbReference type="InterPro" id="IPR037682">
    <property type="entry name" value="TonB_C"/>
</dbReference>
<accession>A0A2T3JJP0</accession>
<comment type="subcellular location">
    <subcellularLocation>
        <location evidence="1 10">Cell inner membrane</location>
        <topology evidence="1 10">Single-pass membrane protein</topology>
        <orientation evidence="1 10">Periplasmic side</orientation>
    </subcellularLocation>
</comment>
<dbReference type="PANTHER" id="PTHR33446">
    <property type="entry name" value="PROTEIN TONB-RELATED"/>
    <property type="match status" value="1"/>
</dbReference>
<keyword evidence="14" id="KW-1185">Reference proteome</keyword>
<evidence type="ECO:0000259" key="12">
    <source>
        <dbReference type="PROSITE" id="PS52015"/>
    </source>
</evidence>
<keyword evidence="8 10" id="KW-1133">Transmembrane helix</keyword>
<sequence>MLLNSGVTVPARSIFRSSFIRLLVALPVSAAVALALFTFMAWMVDNGHKRAPEKSDVLAFDIVMVEQERDAQRRQRTVPEKPDTPEPPPEAIPRSSQSAVTATSAPSIPTLGLDTAITGLAISVPQFSDFGANQQAMPLYRVEPKYPTRAMKQGAEGFVVLSFTIDAQGRPTDVEILDAKPRRLFEREAIRALRKWKYQAKIVDGKAISQQGQTVRLEFKLNK</sequence>